<evidence type="ECO:0000256" key="6">
    <source>
        <dbReference type="ARBA" id="ARBA00023163"/>
    </source>
</evidence>
<dbReference type="GO" id="GO:0003700">
    <property type="term" value="F:DNA-binding transcription factor activity"/>
    <property type="evidence" value="ECO:0007669"/>
    <property type="project" value="InterPro"/>
</dbReference>
<dbReference type="InterPro" id="IPR058922">
    <property type="entry name" value="WHD_DRP"/>
</dbReference>
<feature type="compositionally biased region" description="Low complexity" evidence="8">
    <location>
        <begin position="52"/>
        <end position="66"/>
    </location>
</feature>
<feature type="region of interest" description="Disordered" evidence="8">
    <location>
        <begin position="1418"/>
        <end position="1441"/>
    </location>
</feature>
<evidence type="ECO:0000256" key="1">
    <source>
        <dbReference type="ARBA" id="ARBA00004123"/>
    </source>
</evidence>
<dbReference type="EMBL" id="CP144747">
    <property type="protein sequence ID" value="WVZ62689.1"/>
    <property type="molecule type" value="Genomic_DNA"/>
</dbReference>
<dbReference type="InterPro" id="IPR056845">
    <property type="entry name" value="LRR_Zer-1"/>
</dbReference>
<dbReference type="GO" id="GO:0043565">
    <property type="term" value="F:sequence-specific DNA binding"/>
    <property type="evidence" value="ECO:0007669"/>
    <property type="project" value="InterPro"/>
</dbReference>
<dbReference type="GO" id="GO:0005634">
    <property type="term" value="C:nucleus"/>
    <property type="evidence" value="ECO:0007669"/>
    <property type="project" value="UniProtKB-SubCell"/>
</dbReference>
<dbReference type="InterPro" id="IPR036576">
    <property type="entry name" value="WRKY_dom_sf"/>
</dbReference>
<keyword evidence="11" id="KW-1185">Reference proteome</keyword>
<dbReference type="GO" id="GO:0006952">
    <property type="term" value="P:defense response"/>
    <property type="evidence" value="ECO:0007669"/>
    <property type="project" value="UniProtKB-KW"/>
</dbReference>
<protein>
    <recommendedName>
        <fullName evidence="9">WRKY domain-containing protein</fullName>
    </recommendedName>
</protein>
<comment type="subcellular location">
    <subcellularLocation>
        <location evidence="1">Nucleus</location>
    </subcellularLocation>
</comment>
<dbReference type="Pfam" id="PF03106">
    <property type="entry name" value="WRKY"/>
    <property type="match status" value="1"/>
</dbReference>
<evidence type="ECO:0000256" key="7">
    <source>
        <dbReference type="ARBA" id="ARBA00023242"/>
    </source>
</evidence>
<dbReference type="Pfam" id="PF23559">
    <property type="entry name" value="WHD_DRP"/>
    <property type="match status" value="1"/>
</dbReference>
<dbReference type="SUPFAM" id="SSF118290">
    <property type="entry name" value="WRKY DNA-binding domain"/>
    <property type="match status" value="1"/>
</dbReference>
<evidence type="ECO:0000259" key="9">
    <source>
        <dbReference type="PROSITE" id="PS50811"/>
    </source>
</evidence>
<feature type="domain" description="WRKY" evidence="9">
    <location>
        <begin position="1336"/>
        <end position="1404"/>
    </location>
</feature>
<dbReference type="InterPro" id="IPR032675">
    <property type="entry name" value="LRR_dom_sf"/>
</dbReference>
<dbReference type="PRINTS" id="PR00364">
    <property type="entry name" value="DISEASERSIST"/>
</dbReference>
<keyword evidence="7" id="KW-0539">Nucleus</keyword>
<accession>A0AAQ3SY81</accession>
<feature type="compositionally biased region" description="Polar residues" evidence="8">
    <location>
        <begin position="1"/>
        <end position="10"/>
    </location>
</feature>
<dbReference type="Pfam" id="PF25013">
    <property type="entry name" value="LRR_Zer-1"/>
    <property type="match status" value="1"/>
</dbReference>
<dbReference type="SUPFAM" id="SSF52058">
    <property type="entry name" value="L domain-like"/>
    <property type="match status" value="2"/>
</dbReference>
<feature type="region of interest" description="Disordered" evidence="8">
    <location>
        <begin position="40"/>
        <end position="95"/>
    </location>
</feature>
<dbReference type="InterPro" id="IPR003657">
    <property type="entry name" value="WRKY_dom"/>
</dbReference>
<dbReference type="Pfam" id="PF00931">
    <property type="entry name" value="NB-ARC"/>
    <property type="match status" value="1"/>
</dbReference>
<keyword evidence="4" id="KW-0805">Transcription regulation</keyword>
<dbReference type="InterPro" id="IPR002182">
    <property type="entry name" value="NB-ARC"/>
</dbReference>
<evidence type="ECO:0000313" key="10">
    <source>
        <dbReference type="EMBL" id="WVZ62689.1"/>
    </source>
</evidence>
<dbReference type="InterPro" id="IPR027417">
    <property type="entry name" value="P-loop_NTPase"/>
</dbReference>
<sequence>MEERGSSSTFRGAREWNEEQEGEEMVDIGYLQCSSALPAAAARISKSPPRRPAFSSSADSGVTSSAEAQSSRRGGGGHRSRGERAPATTMEEEHLFDKRPKRLVVRTGGHHLAAPPTCDLVLAADSCSASASSVRRLLQQLVHGRATISPSSGRLVSFAWLNSINSLAADAEDCLQDLHYEMILDMLGVRRNHNHKKKVVASIVSGHSYKTTSTSFFQSASPLRLSLSSITDKLEGLEHGRPEWSAAAPQNLSKFLSVNHLVTRCILLCRCILGIRNAVGAEDIDETAKVPVFASDDLACADKVTWMNSQKIPTNVTEPIYLLPAFLRSLLYLDLSSCSSLAQIPSSVGNLHNLSALNLARCYSLHTLPVSLGRLQNLQILVLSNCHKLQNLPMSLCELFKLRLLDLSGCHRLETLPYSFVMLHHLKILNLSDCKRLKELPQPFGILKKLKYLNLIGCHGLDLDVEYKLANLMCSTLSRRTNIQGFPDTFRGLANHLDMSRWWKKNWVHHQCNPKAASLHSYRCDEQRIIDRLLSEGSDETDVTIDHVVTSICIVGESGMGKTELIHRIYNSQSILDYFDLRIWVSMCDKKNLLEKIVELTTGSYCSESPVSVLSEIVIEELTDKRFLLVLDDCDIKSQHFWNDLRKQFNVCAKGSAFITATKCMEVTNMVGAMQTYYLSSLSKEECFMIYMGHVLGGLDINSYPELETVGWEVVEKCGGNPMCIKALSGLVCHSEIGLPEIRLLIDGILPALRLCYDLLPAHLQKCFKFCALFPKYYIFIKYHLVQLWIAQGFVFPEEGSQPEDMGGRYFDELFCRSFFQHSPCHKDHEDKFVMHELFHGLVNSVSKKECFRCEQPFCSLPGNISHLSLVLSDFKTVALTKEVRNLQSLLVVRKKFPVVKVLHLNDICRKFGFLRSLNLSFTDIIEFPSSIGNMKYLNFLAVNNTNIKGLPFEIGQVSTLQTLELKNCSHLIGLPESIKNLTNLRHLDVRKGKGDVKVAMPPGIGQLTDLQTLAVFNTGNDFLHCSIRDLKNLSRLRGHVHITGLENIKTADDSRDANIIGKQFIEALTLEWCYDCEDMEDDLRTEIANDILQSFQPNNNIEELVIQNYAGSLFPAWIQDFSLRNLISLTLGNCHFCTELPYLGDIPSLRYLFIHGMSIVESFGQSNSLVTKGKQSPSFPSLEELTIWEMYDLQFWVGTSNGDFPQLCRLSISRCPKLINLPPLISLVNLSVHYGVQVPSFSELQSIKSLKIAGFHKIKSISFPQHMANLKKLEISDCKELSSIFAYSLSVSYLKVVRCLKLDLVGSLLEDHQGQRAVSLRNSTIRNSMMLKTMTYTDVHNDGWNWKLCGEKGILGSKFQRSYYRCIDQNSRGCSATKISQPTDNDPNTLSVMYISTHNHEYPVELRLGLHSQVGGTRKRKEYDASSDTSVLKRKPNNFG</sequence>
<dbReference type="GO" id="GO:0043531">
    <property type="term" value="F:ADP binding"/>
    <property type="evidence" value="ECO:0007669"/>
    <property type="project" value="InterPro"/>
</dbReference>
<proteinExistence type="predicted"/>
<feature type="region of interest" description="Disordered" evidence="8">
    <location>
        <begin position="1"/>
        <end position="24"/>
    </location>
</feature>
<dbReference type="Gene3D" id="2.20.25.80">
    <property type="entry name" value="WRKY domain"/>
    <property type="match status" value="1"/>
</dbReference>
<keyword evidence="5" id="KW-0238">DNA-binding</keyword>
<dbReference type="PANTHER" id="PTHR36766:SF55">
    <property type="entry name" value="OS11G0492900 PROTEIN"/>
    <property type="match status" value="1"/>
</dbReference>
<dbReference type="PANTHER" id="PTHR36766">
    <property type="entry name" value="PLANT BROAD-SPECTRUM MILDEW RESISTANCE PROTEIN RPW8"/>
    <property type="match status" value="1"/>
</dbReference>
<name>A0AAQ3SY81_PASNO</name>
<keyword evidence="3" id="KW-0611">Plant defense</keyword>
<evidence type="ECO:0000256" key="2">
    <source>
        <dbReference type="ARBA" id="ARBA00022614"/>
    </source>
</evidence>
<evidence type="ECO:0000256" key="4">
    <source>
        <dbReference type="ARBA" id="ARBA00023015"/>
    </source>
</evidence>
<dbReference type="SUPFAM" id="SSF52540">
    <property type="entry name" value="P-loop containing nucleoside triphosphate hydrolases"/>
    <property type="match status" value="1"/>
</dbReference>
<dbReference type="Gene3D" id="3.40.50.300">
    <property type="entry name" value="P-loop containing nucleotide triphosphate hydrolases"/>
    <property type="match status" value="1"/>
</dbReference>
<dbReference type="InterPro" id="IPR036388">
    <property type="entry name" value="WH-like_DNA-bd_sf"/>
</dbReference>
<dbReference type="Gene3D" id="3.80.10.10">
    <property type="entry name" value="Ribonuclease Inhibitor"/>
    <property type="match status" value="3"/>
</dbReference>
<dbReference type="Gene3D" id="1.10.10.10">
    <property type="entry name" value="Winged helix-like DNA-binding domain superfamily/Winged helix DNA-binding domain"/>
    <property type="match status" value="1"/>
</dbReference>
<dbReference type="SMART" id="SM00774">
    <property type="entry name" value="WRKY"/>
    <property type="match status" value="1"/>
</dbReference>
<gene>
    <name evidence="10" type="ORF">U9M48_012403</name>
</gene>
<keyword evidence="6" id="KW-0804">Transcription</keyword>
<evidence type="ECO:0000256" key="3">
    <source>
        <dbReference type="ARBA" id="ARBA00022821"/>
    </source>
</evidence>
<reference evidence="10 11" key="1">
    <citation type="submission" date="2024-02" db="EMBL/GenBank/DDBJ databases">
        <title>High-quality chromosome-scale genome assembly of Pensacola bahiagrass (Paspalum notatum Flugge var. saurae).</title>
        <authorList>
            <person name="Vega J.M."/>
            <person name="Podio M."/>
            <person name="Orjuela J."/>
            <person name="Siena L.A."/>
            <person name="Pessino S.C."/>
            <person name="Combes M.C."/>
            <person name="Mariac C."/>
            <person name="Albertini E."/>
            <person name="Pupilli F."/>
            <person name="Ortiz J.P.A."/>
            <person name="Leblanc O."/>
        </authorList>
    </citation>
    <scope>NUCLEOTIDE SEQUENCE [LARGE SCALE GENOMIC DNA]</scope>
    <source>
        <strain evidence="10">R1</strain>
        <tissue evidence="10">Leaf</tissue>
    </source>
</reference>
<dbReference type="InterPro" id="IPR056789">
    <property type="entry name" value="LRR_R13L1-DRL21"/>
</dbReference>
<keyword evidence="2" id="KW-0433">Leucine-rich repeat</keyword>
<evidence type="ECO:0000313" key="11">
    <source>
        <dbReference type="Proteomes" id="UP001341281"/>
    </source>
</evidence>
<dbReference type="PROSITE" id="PS50811">
    <property type="entry name" value="WRKY"/>
    <property type="match status" value="1"/>
</dbReference>
<evidence type="ECO:0000256" key="5">
    <source>
        <dbReference type="ARBA" id="ARBA00023125"/>
    </source>
</evidence>
<organism evidence="10 11">
    <name type="scientific">Paspalum notatum var. saurae</name>
    <dbReference type="NCBI Taxonomy" id="547442"/>
    <lineage>
        <taxon>Eukaryota</taxon>
        <taxon>Viridiplantae</taxon>
        <taxon>Streptophyta</taxon>
        <taxon>Embryophyta</taxon>
        <taxon>Tracheophyta</taxon>
        <taxon>Spermatophyta</taxon>
        <taxon>Magnoliopsida</taxon>
        <taxon>Liliopsida</taxon>
        <taxon>Poales</taxon>
        <taxon>Poaceae</taxon>
        <taxon>PACMAD clade</taxon>
        <taxon>Panicoideae</taxon>
        <taxon>Andropogonodae</taxon>
        <taxon>Paspaleae</taxon>
        <taxon>Paspalinae</taxon>
        <taxon>Paspalum</taxon>
    </lineage>
</organism>
<dbReference type="Proteomes" id="UP001341281">
    <property type="component" value="Chromosome 03"/>
</dbReference>
<evidence type="ECO:0000256" key="8">
    <source>
        <dbReference type="SAM" id="MobiDB-lite"/>
    </source>
</evidence>
<dbReference type="Pfam" id="PF25019">
    <property type="entry name" value="LRR_R13L1-DRL21"/>
    <property type="match status" value="1"/>
</dbReference>